<sequence>MAPAEAEQAKVEAYNQAITQVRRAVTDGPLDSEGNPTYERVYQLAQWGRGDIRDMAKSFLSDKRFLEEAQQKQAATIQEGLPEGVTFEIDEAGTGILRQPLPAVTREAPTPGPSLLKANIFQRALAGLKSPKRDVGAPVITEEQFAPRQYQVAGGGTL</sequence>
<organism evidence="1">
    <name type="scientific">marine sediment metagenome</name>
    <dbReference type="NCBI Taxonomy" id="412755"/>
    <lineage>
        <taxon>unclassified sequences</taxon>
        <taxon>metagenomes</taxon>
        <taxon>ecological metagenomes</taxon>
    </lineage>
</organism>
<protein>
    <submittedName>
        <fullName evidence="1">Uncharacterized protein</fullName>
    </submittedName>
</protein>
<dbReference type="EMBL" id="BARU01012634">
    <property type="protein sequence ID" value="GAH43350.1"/>
    <property type="molecule type" value="Genomic_DNA"/>
</dbReference>
<feature type="non-terminal residue" evidence="1">
    <location>
        <position position="158"/>
    </location>
</feature>
<proteinExistence type="predicted"/>
<reference evidence="1" key="1">
    <citation type="journal article" date="2014" name="Front. Microbiol.">
        <title>High frequency of phylogenetically diverse reductive dehalogenase-homologous genes in deep subseafloor sedimentary metagenomes.</title>
        <authorList>
            <person name="Kawai M."/>
            <person name="Futagami T."/>
            <person name="Toyoda A."/>
            <person name="Takaki Y."/>
            <person name="Nishi S."/>
            <person name="Hori S."/>
            <person name="Arai W."/>
            <person name="Tsubouchi T."/>
            <person name="Morono Y."/>
            <person name="Uchiyama I."/>
            <person name="Ito T."/>
            <person name="Fujiyama A."/>
            <person name="Inagaki F."/>
            <person name="Takami H."/>
        </authorList>
    </citation>
    <scope>NUCLEOTIDE SEQUENCE</scope>
    <source>
        <strain evidence="1">Expedition CK06-06</strain>
    </source>
</reference>
<dbReference type="AlphaFoldDB" id="X1GEU8"/>
<name>X1GEU8_9ZZZZ</name>
<gene>
    <name evidence="1" type="ORF">S03H2_23196</name>
</gene>
<evidence type="ECO:0000313" key="1">
    <source>
        <dbReference type="EMBL" id="GAH43350.1"/>
    </source>
</evidence>
<accession>X1GEU8</accession>
<comment type="caution">
    <text evidence="1">The sequence shown here is derived from an EMBL/GenBank/DDBJ whole genome shotgun (WGS) entry which is preliminary data.</text>
</comment>